<accession>A0A1V9FUN8</accession>
<reference evidence="3 4" key="1">
    <citation type="submission" date="2016-03" db="EMBL/GenBank/DDBJ databases">
        <title>Niastella vici sp. nov., isolated from farmland soil.</title>
        <authorList>
            <person name="Chen L."/>
            <person name="Wang D."/>
            <person name="Yang S."/>
            <person name="Wang G."/>
        </authorList>
    </citation>
    <scope>NUCLEOTIDE SEQUENCE [LARGE SCALE GENOMIC DNA]</scope>
    <source>
        <strain evidence="3 4">DJ57</strain>
    </source>
</reference>
<dbReference type="AlphaFoldDB" id="A0A1V9FUN8"/>
<evidence type="ECO:0000313" key="3">
    <source>
        <dbReference type="EMBL" id="OQP62018.1"/>
    </source>
</evidence>
<dbReference type="RefSeq" id="WP_081150196.1">
    <property type="nucleotide sequence ID" value="NZ_LVYD01000054.1"/>
</dbReference>
<feature type="domain" description="Thioredoxin-like fold" evidence="2">
    <location>
        <begin position="53"/>
        <end position="159"/>
    </location>
</feature>
<dbReference type="Gene3D" id="3.40.30.10">
    <property type="entry name" value="Glutaredoxin"/>
    <property type="match status" value="1"/>
</dbReference>
<dbReference type="InterPro" id="IPR012336">
    <property type="entry name" value="Thioredoxin-like_fold"/>
</dbReference>
<organism evidence="3 4">
    <name type="scientific">Niastella vici</name>
    <dbReference type="NCBI Taxonomy" id="1703345"/>
    <lineage>
        <taxon>Bacteria</taxon>
        <taxon>Pseudomonadati</taxon>
        <taxon>Bacteroidota</taxon>
        <taxon>Chitinophagia</taxon>
        <taxon>Chitinophagales</taxon>
        <taxon>Chitinophagaceae</taxon>
        <taxon>Niastella</taxon>
    </lineage>
</organism>
<proteinExistence type="predicted"/>
<dbReference type="InterPro" id="IPR017937">
    <property type="entry name" value="Thioredoxin_CS"/>
</dbReference>
<name>A0A1V9FUN8_9BACT</name>
<dbReference type="OrthoDB" id="662072at2"/>
<dbReference type="InterPro" id="IPR036249">
    <property type="entry name" value="Thioredoxin-like_sf"/>
</dbReference>
<evidence type="ECO:0000313" key="4">
    <source>
        <dbReference type="Proteomes" id="UP000192796"/>
    </source>
</evidence>
<gene>
    <name evidence="3" type="ORF">A3860_30510</name>
</gene>
<sequence>MKGLIFLLLLFNCLLGCNDHPAFKTGLEGKLMPSFNLLLMDSTSRLNTNSIPGGQPIILLYFSPNCPYCRAQIQEIISDIKSLSNIQFYILSSFPFDQIKTYYNNNQQLKRYSNITVCQDYNFYFGNYFKTNGVPYMAVYEKNKRLKQVIAGNVSTNVIKDIVHE</sequence>
<dbReference type="Proteomes" id="UP000192796">
    <property type="component" value="Unassembled WGS sequence"/>
</dbReference>
<comment type="caution">
    <text evidence="3">The sequence shown here is derived from an EMBL/GenBank/DDBJ whole genome shotgun (WGS) entry which is preliminary data.</text>
</comment>
<keyword evidence="4" id="KW-1185">Reference proteome</keyword>
<dbReference type="SUPFAM" id="SSF52833">
    <property type="entry name" value="Thioredoxin-like"/>
    <property type="match status" value="1"/>
</dbReference>
<evidence type="ECO:0000259" key="2">
    <source>
        <dbReference type="Pfam" id="PF13098"/>
    </source>
</evidence>
<evidence type="ECO:0000256" key="1">
    <source>
        <dbReference type="ARBA" id="ARBA00023284"/>
    </source>
</evidence>
<dbReference type="PROSITE" id="PS00194">
    <property type="entry name" value="THIOREDOXIN_1"/>
    <property type="match status" value="1"/>
</dbReference>
<dbReference type="EMBL" id="LVYD01000054">
    <property type="protein sequence ID" value="OQP62018.1"/>
    <property type="molecule type" value="Genomic_DNA"/>
</dbReference>
<dbReference type="STRING" id="1703345.A3860_30510"/>
<protein>
    <recommendedName>
        <fullName evidence="2">Thioredoxin-like fold domain-containing protein</fullName>
    </recommendedName>
</protein>
<keyword evidence="1" id="KW-0676">Redox-active center</keyword>
<dbReference type="Pfam" id="PF13098">
    <property type="entry name" value="Thioredoxin_2"/>
    <property type="match status" value="1"/>
</dbReference>